<organism evidence="2 3">
    <name type="scientific">Salinimicrobium marinum</name>
    <dbReference type="NCBI Taxonomy" id="680283"/>
    <lineage>
        <taxon>Bacteria</taxon>
        <taxon>Pseudomonadati</taxon>
        <taxon>Bacteroidota</taxon>
        <taxon>Flavobacteriia</taxon>
        <taxon>Flavobacteriales</taxon>
        <taxon>Flavobacteriaceae</taxon>
        <taxon>Salinimicrobium</taxon>
    </lineage>
</organism>
<reference evidence="2" key="1">
    <citation type="journal article" date="2014" name="Int. J. Syst. Evol. Microbiol.">
        <title>Complete genome sequence of Corynebacterium casei LMG S-19264T (=DSM 44701T), isolated from a smear-ripened cheese.</title>
        <authorList>
            <consortium name="US DOE Joint Genome Institute (JGI-PGF)"/>
            <person name="Walter F."/>
            <person name="Albersmeier A."/>
            <person name="Kalinowski J."/>
            <person name="Ruckert C."/>
        </authorList>
    </citation>
    <scope>NUCLEOTIDE SEQUENCE</scope>
    <source>
        <strain evidence="2">KCTC 12719</strain>
    </source>
</reference>
<name>A0A918VRW8_9FLAO</name>
<dbReference type="EMBL" id="BMXB01000001">
    <property type="protein sequence ID" value="GHA23621.1"/>
    <property type="molecule type" value="Genomic_DNA"/>
</dbReference>
<proteinExistence type="predicted"/>
<keyword evidence="3" id="KW-1185">Reference proteome</keyword>
<comment type="caution">
    <text evidence="2">The sequence shown here is derived from an EMBL/GenBank/DDBJ whole genome shotgun (WGS) entry which is preliminary data.</text>
</comment>
<dbReference type="Proteomes" id="UP000610456">
    <property type="component" value="Unassembled WGS sequence"/>
</dbReference>
<dbReference type="AlphaFoldDB" id="A0A918VRW8"/>
<reference evidence="2" key="2">
    <citation type="submission" date="2020-09" db="EMBL/GenBank/DDBJ databases">
        <authorList>
            <person name="Sun Q."/>
            <person name="Kim S."/>
        </authorList>
    </citation>
    <scope>NUCLEOTIDE SEQUENCE</scope>
    <source>
        <strain evidence="2">KCTC 12719</strain>
    </source>
</reference>
<evidence type="ECO:0000256" key="1">
    <source>
        <dbReference type="SAM" id="MobiDB-lite"/>
    </source>
</evidence>
<evidence type="ECO:0000313" key="3">
    <source>
        <dbReference type="Proteomes" id="UP000610456"/>
    </source>
</evidence>
<accession>A0A918VRW8</accession>
<gene>
    <name evidence="2" type="ORF">GCM10007103_00840</name>
</gene>
<feature type="region of interest" description="Disordered" evidence="1">
    <location>
        <begin position="1"/>
        <end position="21"/>
    </location>
</feature>
<sequence>MIACEENTQQSQNTVQQDSLEFSEPLQVDTNRSVTLMPEAREAVGEWLAYATAQHEIETLKTATGNDIIQNSGPMLEIMENLNNSIPEELQVNAVKARTNVLLTKAGVLNQLAHKKNQNAGEIYTAANELITEFDNFKLQLNELFLPSPEDFELELDEEFEENLEMQDTLSE</sequence>
<feature type="compositionally biased region" description="Polar residues" evidence="1">
    <location>
        <begin position="1"/>
        <end position="20"/>
    </location>
</feature>
<evidence type="ECO:0000313" key="2">
    <source>
        <dbReference type="EMBL" id="GHA23621.1"/>
    </source>
</evidence>
<protein>
    <submittedName>
        <fullName evidence="2">Uncharacterized protein</fullName>
    </submittedName>
</protein>